<comment type="caution">
    <text evidence="1">The sequence shown here is derived from an EMBL/GenBank/DDBJ whole genome shotgun (WGS) entry which is preliminary data.</text>
</comment>
<evidence type="ECO:0000313" key="2">
    <source>
        <dbReference type="Proteomes" id="UP000245449"/>
    </source>
</evidence>
<accession>A0A2U1JKJ9</accession>
<dbReference type="EMBL" id="QCZI01000007">
    <property type="protein sequence ID" value="PWA05413.1"/>
    <property type="molecule type" value="Genomic_DNA"/>
</dbReference>
<evidence type="ECO:0000313" key="1">
    <source>
        <dbReference type="EMBL" id="PWA05413.1"/>
    </source>
</evidence>
<protein>
    <submittedName>
        <fullName evidence="1">Uncharacterized protein</fullName>
    </submittedName>
</protein>
<dbReference type="RefSeq" id="WP_116724724.1">
    <property type="nucleotide sequence ID" value="NZ_QCZI01000007.1"/>
</dbReference>
<name>A0A2U1JKJ9_9FLAO</name>
<dbReference type="AlphaFoldDB" id="A0A2U1JKJ9"/>
<organism evidence="1 2">
    <name type="scientific">Flavobacterium psychrotolerans</name>
    <dbReference type="NCBI Taxonomy" id="2169410"/>
    <lineage>
        <taxon>Bacteria</taxon>
        <taxon>Pseudomonadati</taxon>
        <taxon>Bacteroidota</taxon>
        <taxon>Flavobacteriia</taxon>
        <taxon>Flavobacteriales</taxon>
        <taxon>Flavobacteriaceae</taxon>
        <taxon>Flavobacterium</taxon>
    </lineage>
</organism>
<dbReference type="Proteomes" id="UP000245449">
    <property type="component" value="Unassembled WGS sequence"/>
</dbReference>
<sequence length="63" mass="6826">MKKISLKDVKNGLKRDEMRMISGGCDYSSGTKWCTMDSECGHCEVCSPTIGGAKSCHHITGCI</sequence>
<dbReference type="OrthoDB" id="1366320at2"/>
<keyword evidence="2" id="KW-1185">Reference proteome</keyword>
<reference evidence="1 2" key="1">
    <citation type="submission" date="2018-04" db="EMBL/GenBank/DDBJ databases">
        <title>Flavobacterium sp. nov., isolated from glacier ice.</title>
        <authorList>
            <person name="Liu Q."/>
            <person name="Xin Y.-H."/>
        </authorList>
    </citation>
    <scope>NUCLEOTIDE SEQUENCE [LARGE SCALE GENOMIC DNA]</scope>
    <source>
        <strain evidence="1 2">RB1R5</strain>
    </source>
</reference>
<gene>
    <name evidence="1" type="ORF">DB895_07400</name>
</gene>
<proteinExistence type="predicted"/>